<dbReference type="GO" id="GO:0016887">
    <property type="term" value="F:ATP hydrolysis activity"/>
    <property type="evidence" value="ECO:0007669"/>
    <property type="project" value="InterPro"/>
</dbReference>
<dbReference type="Pfam" id="PF08402">
    <property type="entry name" value="TOBE_2"/>
    <property type="match status" value="1"/>
</dbReference>
<dbReference type="PANTHER" id="PTHR42781:SF4">
    <property type="entry name" value="SPERMIDINE_PUTRESCINE IMPORT ATP-BINDING PROTEIN POTA"/>
    <property type="match status" value="1"/>
</dbReference>
<dbReference type="AlphaFoldDB" id="A0A7Y2ECH0"/>
<dbReference type="InterPro" id="IPR013611">
    <property type="entry name" value="Transp-assoc_OB_typ2"/>
</dbReference>
<keyword evidence="3 5" id="KW-0067">ATP-binding</keyword>
<dbReference type="PANTHER" id="PTHR42781">
    <property type="entry name" value="SPERMIDINE/PUTRESCINE IMPORT ATP-BINDING PROTEIN POTA"/>
    <property type="match status" value="1"/>
</dbReference>
<sequence>MSFLVVDGVQFSYGNGEHVLDDLSFNVEEGEIFALLGPSGSGKTTALRLVAGFERPSAGRLVLENDVLATPSQYMPPEKRRVGVVFQEFALFPHMTVLDNVMYGLHKLKGPLQKRRTLEILSVVSLGTMAGRLPQELSGGQQQRVALARALAPYPRLLLLDEAFASLDPHLRESTRRQTRDILRDQKMTAVLVTHDQQEAMEMADRVGLLIDGKLLQVGTPEELYRSPATRQVAEFLGASNIIQGIANGDTAETGLGELELQQKADGPVTLCARPEDLRVVASKQGNGRISDRVFQGRDVLLTVKAGEYVLEVLCARDENLKVGDLVKISCACPLAVVE</sequence>
<evidence type="ECO:0000256" key="3">
    <source>
        <dbReference type="ARBA" id="ARBA00022840"/>
    </source>
</evidence>
<dbReference type="SMART" id="SM00382">
    <property type="entry name" value="AAA"/>
    <property type="match status" value="1"/>
</dbReference>
<dbReference type="Gene3D" id="2.40.50.100">
    <property type="match status" value="1"/>
</dbReference>
<dbReference type="InterPro" id="IPR027417">
    <property type="entry name" value="P-loop_NTPase"/>
</dbReference>
<evidence type="ECO:0000256" key="2">
    <source>
        <dbReference type="ARBA" id="ARBA00022741"/>
    </source>
</evidence>
<dbReference type="Pfam" id="PF00005">
    <property type="entry name" value="ABC_tran"/>
    <property type="match status" value="1"/>
</dbReference>
<comment type="caution">
    <text evidence="5">The sequence shown here is derived from an EMBL/GenBank/DDBJ whole genome shotgun (WGS) entry which is preliminary data.</text>
</comment>
<dbReference type="SUPFAM" id="SSF52540">
    <property type="entry name" value="P-loop containing nucleoside triphosphate hydrolases"/>
    <property type="match status" value="1"/>
</dbReference>
<dbReference type="PROSITE" id="PS00211">
    <property type="entry name" value="ABC_TRANSPORTER_1"/>
    <property type="match status" value="1"/>
</dbReference>
<evidence type="ECO:0000313" key="5">
    <source>
        <dbReference type="EMBL" id="NNF05623.1"/>
    </source>
</evidence>
<dbReference type="FunFam" id="3.40.50.300:FF:000425">
    <property type="entry name" value="Probable ABC transporter, ATP-binding subunit"/>
    <property type="match status" value="1"/>
</dbReference>
<dbReference type="InterPro" id="IPR050093">
    <property type="entry name" value="ABC_SmlMolc_Importer"/>
</dbReference>
<dbReference type="EMBL" id="JABDJR010000091">
    <property type="protein sequence ID" value="NNF05623.1"/>
    <property type="molecule type" value="Genomic_DNA"/>
</dbReference>
<evidence type="ECO:0000256" key="1">
    <source>
        <dbReference type="ARBA" id="ARBA00022448"/>
    </source>
</evidence>
<keyword evidence="1" id="KW-0813">Transport</keyword>
<dbReference type="GO" id="GO:0043190">
    <property type="term" value="C:ATP-binding cassette (ABC) transporter complex"/>
    <property type="evidence" value="ECO:0007669"/>
    <property type="project" value="InterPro"/>
</dbReference>
<dbReference type="InterPro" id="IPR008995">
    <property type="entry name" value="Mo/tungstate-bd_C_term_dom"/>
</dbReference>
<name>A0A7Y2ECH0_UNCEI</name>
<dbReference type="GO" id="GO:0015697">
    <property type="term" value="P:quaternary ammonium group transport"/>
    <property type="evidence" value="ECO:0007669"/>
    <property type="project" value="UniProtKB-ARBA"/>
</dbReference>
<organism evidence="5 6">
    <name type="scientific">Eiseniibacteriota bacterium</name>
    <dbReference type="NCBI Taxonomy" id="2212470"/>
    <lineage>
        <taxon>Bacteria</taxon>
        <taxon>Candidatus Eiseniibacteriota</taxon>
    </lineage>
</organism>
<keyword evidence="2" id="KW-0547">Nucleotide-binding</keyword>
<dbReference type="GO" id="GO:0005524">
    <property type="term" value="F:ATP binding"/>
    <property type="evidence" value="ECO:0007669"/>
    <property type="project" value="UniProtKB-KW"/>
</dbReference>
<dbReference type="InterPro" id="IPR003593">
    <property type="entry name" value="AAA+_ATPase"/>
</dbReference>
<feature type="domain" description="ABC transporter" evidence="4">
    <location>
        <begin position="4"/>
        <end position="237"/>
    </location>
</feature>
<evidence type="ECO:0000259" key="4">
    <source>
        <dbReference type="PROSITE" id="PS50893"/>
    </source>
</evidence>
<proteinExistence type="predicted"/>
<dbReference type="PROSITE" id="PS50893">
    <property type="entry name" value="ABC_TRANSPORTER_2"/>
    <property type="match status" value="1"/>
</dbReference>
<gene>
    <name evidence="5" type="ORF">HKN21_02570</name>
</gene>
<dbReference type="InterPro" id="IPR017871">
    <property type="entry name" value="ABC_transporter-like_CS"/>
</dbReference>
<dbReference type="Gene3D" id="3.40.50.300">
    <property type="entry name" value="P-loop containing nucleotide triphosphate hydrolases"/>
    <property type="match status" value="1"/>
</dbReference>
<evidence type="ECO:0000313" key="6">
    <source>
        <dbReference type="Proteomes" id="UP000547674"/>
    </source>
</evidence>
<dbReference type="GO" id="GO:0022857">
    <property type="term" value="F:transmembrane transporter activity"/>
    <property type="evidence" value="ECO:0007669"/>
    <property type="project" value="InterPro"/>
</dbReference>
<protein>
    <submittedName>
        <fullName evidence="5">ABC transporter ATP-binding protein</fullName>
    </submittedName>
</protein>
<dbReference type="Proteomes" id="UP000547674">
    <property type="component" value="Unassembled WGS sequence"/>
</dbReference>
<dbReference type="SUPFAM" id="SSF50331">
    <property type="entry name" value="MOP-like"/>
    <property type="match status" value="1"/>
</dbReference>
<accession>A0A7Y2ECH0</accession>
<reference evidence="5 6" key="1">
    <citation type="submission" date="2020-03" db="EMBL/GenBank/DDBJ databases">
        <title>Metabolic flexibility allows generalist bacteria to become dominant in a frequently disturbed ecosystem.</title>
        <authorList>
            <person name="Chen Y.-J."/>
            <person name="Leung P.M."/>
            <person name="Bay S.K."/>
            <person name="Hugenholtz P."/>
            <person name="Kessler A.J."/>
            <person name="Shelley G."/>
            <person name="Waite D.W."/>
            <person name="Cook P.L."/>
            <person name="Greening C."/>
        </authorList>
    </citation>
    <scope>NUCLEOTIDE SEQUENCE [LARGE SCALE GENOMIC DNA]</scope>
    <source>
        <strain evidence="5">SS_bin_28</strain>
    </source>
</reference>
<dbReference type="InterPro" id="IPR003439">
    <property type="entry name" value="ABC_transporter-like_ATP-bd"/>
</dbReference>